<dbReference type="InterPro" id="IPR019734">
    <property type="entry name" value="TPR_rpt"/>
</dbReference>
<evidence type="ECO:0000256" key="4">
    <source>
        <dbReference type="PROSITE-ProRule" id="PRU00339"/>
    </source>
</evidence>
<dbReference type="PROSITE" id="PS51257">
    <property type="entry name" value="PROKAR_LIPOPROTEIN"/>
    <property type="match status" value="1"/>
</dbReference>
<dbReference type="InterPro" id="IPR011990">
    <property type="entry name" value="TPR-like_helical_dom_sf"/>
</dbReference>
<evidence type="ECO:0000313" key="9">
    <source>
        <dbReference type="EMBL" id="AFL88340.1"/>
    </source>
</evidence>
<protein>
    <submittedName>
        <fullName evidence="10">Type II secretory pathway, component PulD</fullName>
    </submittedName>
</protein>
<dbReference type="PANTHER" id="PTHR30332">
    <property type="entry name" value="PROBABLE GENERAL SECRETION PATHWAY PROTEIN D"/>
    <property type="match status" value="1"/>
</dbReference>
<dbReference type="STRING" id="926566.Terro_2061"/>
<dbReference type="EMBL" id="CP003379">
    <property type="protein sequence ID" value="AFL88340.1"/>
    <property type="molecule type" value="Genomic_DNA"/>
</dbReference>
<feature type="domain" description="Type II/III secretion system secretin-like" evidence="8">
    <location>
        <begin position="502"/>
        <end position="627"/>
    </location>
</feature>
<feature type="chain" id="PRO_5007673973" evidence="7">
    <location>
        <begin position="21"/>
        <end position="643"/>
    </location>
</feature>
<name>I3ZHG4_TERRK</name>
<keyword evidence="11" id="KW-1185">Reference proteome</keyword>
<dbReference type="GO" id="GO:0015627">
    <property type="term" value="C:type II protein secretion system complex"/>
    <property type="evidence" value="ECO:0007669"/>
    <property type="project" value="TreeGrafter"/>
</dbReference>
<evidence type="ECO:0000259" key="8">
    <source>
        <dbReference type="Pfam" id="PF00263"/>
    </source>
</evidence>
<dbReference type="PROSITE" id="PS50005">
    <property type="entry name" value="TPR"/>
    <property type="match status" value="1"/>
</dbReference>
<dbReference type="EMBL" id="CP003379">
    <property type="protein sequence ID" value="AFL88682.1"/>
    <property type="molecule type" value="Genomic_DNA"/>
</dbReference>
<evidence type="ECO:0000256" key="2">
    <source>
        <dbReference type="ARBA" id="ARBA00022729"/>
    </source>
</evidence>
<dbReference type="GO" id="GO:0009306">
    <property type="term" value="P:protein secretion"/>
    <property type="evidence" value="ECO:0007669"/>
    <property type="project" value="InterPro"/>
</dbReference>
<organism evidence="10 11">
    <name type="scientific">Terriglobus roseus (strain DSM 18391 / NRRL B-41598 / KBS 63)</name>
    <dbReference type="NCBI Taxonomy" id="926566"/>
    <lineage>
        <taxon>Bacteria</taxon>
        <taxon>Pseudomonadati</taxon>
        <taxon>Acidobacteriota</taxon>
        <taxon>Terriglobia</taxon>
        <taxon>Terriglobales</taxon>
        <taxon>Acidobacteriaceae</taxon>
        <taxon>Terriglobus</taxon>
    </lineage>
</organism>
<dbReference type="KEGG" id="trs:Terro_2061"/>
<dbReference type="PANTHER" id="PTHR30332:SF24">
    <property type="entry name" value="SECRETIN GSPD-RELATED"/>
    <property type="match status" value="1"/>
</dbReference>
<dbReference type="SUPFAM" id="SSF48452">
    <property type="entry name" value="TPR-like"/>
    <property type="match status" value="1"/>
</dbReference>
<comment type="similarity">
    <text evidence="5">Belongs to the bacterial secretin family.</text>
</comment>
<feature type="region of interest" description="Disordered" evidence="6">
    <location>
        <begin position="36"/>
        <end position="62"/>
    </location>
</feature>
<reference evidence="10 11" key="1">
    <citation type="submission" date="2012-06" db="EMBL/GenBank/DDBJ databases">
        <title>Complete genome of Terriglobus roseus DSM 18391.</title>
        <authorList>
            <consortium name="US DOE Joint Genome Institute (JGI-PGF)"/>
            <person name="Lucas S."/>
            <person name="Copeland A."/>
            <person name="Lapidus A."/>
            <person name="Glavina del Rio T."/>
            <person name="Dalin E."/>
            <person name="Tice H."/>
            <person name="Bruce D."/>
            <person name="Goodwin L."/>
            <person name="Pitluck S."/>
            <person name="Peters L."/>
            <person name="Mikhailova N."/>
            <person name="Munk A.C.C."/>
            <person name="Kyrpides N."/>
            <person name="Mavromatis K."/>
            <person name="Ivanova N."/>
            <person name="Brettin T."/>
            <person name="Detter J.C."/>
            <person name="Han C."/>
            <person name="Larimer F."/>
            <person name="Land M."/>
            <person name="Hauser L."/>
            <person name="Markowitz V."/>
            <person name="Cheng J.-F."/>
            <person name="Hugenholtz P."/>
            <person name="Woyke T."/>
            <person name="Wu D."/>
            <person name="Brambilla E."/>
            <person name="Klenk H.-P."/>
            <person name="Eisen J.A."/>
        </authorList>
    </citation>
    <scope>NUCLEOTIDE SEQUENCE [LARGE SCALE GENOMIC DNA]</scope>
    <source>
        <strain evidence="10">DSM 18391</strain>
        <strain evidence="11">DSM 18391 / NRRL B-41598 / KBS 63</strain>
    </source>
</reference>
<keyword evidence="4" id="KW-0802">TPR repeat</keyword>
<dbReference type="Gene3D" id="1.25.40.10">
    <property type="entry name" value="Tetratricopeptide repeat domain"/>
    <property type="match status" value="1"/>
</dbReference>
<evidence type="ECO:0000256" key="3">
    <source>
        <dbReference type="ARBA" id="ARBA00023136"/>
    </source>
</evidence>
<keyword evidence="2 7" id="KW-0732">Signal</keyword>
<evidence type="ECO:0000256" key="5">
    <source>
        <dbReference type="RuleBase" id="RU004003"/>
    </source>
</evidence>
<sequence>MFSRWEAGLVFLLPLGAACASPGITCASTVVLSSSSNQSESQPSAADVPTTTAHTGSRRQKREADDAYLEGAKFFARGEFQKAQRQFERAVHLDPDNRTYVLALLYAREVEVKRLMQASFKSRLAGDAGEADRLFAGARTLDPNNPLVLQFADTLRKTTGQQERRTSEEFEGPLALTPFDGVRSFHTSGATQQVVREVYRAFGIESVFDPSVLSGKNLRIDVDDVDFLGAARVLHKAAHLFAVPLDSTSALIADDAEEVRGLLMPLVEETIYLSSQNRPQMLELANVLRSHFDLTHLAVNADSGIIVVRGPQASVHRIHDLLTELAVRTADILLDINIYEVDKTTARKIGFAPPTSATATDVSGTAQKLISDNQTLLNESISSGALTLSGTTYQQELQEVAFLVAAGVSGSSSLTSILGTVGSLEGVPLLGISMGSTSLNMLLNSTDVRMLNALQIRSSDRHEATLRVGSRYPILTAITTSASSSTVAQELAAAGVSSSVIAQLTGSSGSGSNTTPQIQFEDIGLTLKLTPRLLRDGDVELNLDFKLESLGGTGVNDIPILNNRALKSTVTIAPGQSTMLAALVSTDEAKALDGLPGMADLPGFQSTNKNSDGTRNELLITVTPHVVSDSAMHVSTYRVGDRF</sequence>
<dbReference type="eggNOG" id="COG3071">
    <property type="taxonomic scope" value="Bacteria"/>
</dbReference>
<feature type="repeat" description="TPR" evidence="4">
    <location>
        <begin position="64"/>
        <end position="97"/>
    </location>
</feature>
<dbReference type="InterPro" id="IPR050810">
    <property type="entry name" value="Bact_Secretion_Sys_Channel"/>
</dbReference>
<evidence type="ECO:0000313" key="11">
    <source>
        <dbReference type="Proteomes" id="UP000006056"/>
    </source>
</evidence>
<keyword evidence="3" id="KW-0472">Membrane</keyword>
<dbReference type="HOGENOM" id="CLU_442734_0_0_0"/>
<evidence type="ECO:0000313" key="10">
    <source>
        <dbReference type="EMBL" id="AFL88682.1"/>
    </source>
</evidence>
<dbReference type="OrthoDB" id="110635at2"/>
<dbReference type="eggNOG" id="COG1450">
    <property type="taxonomic scope" value="Bacteria"/>
</dbReference>
<dbReference type="Pfam" id="PF00263">
    <property type="entry name" value="Secretin"/>
    <property type="match status" value="1"/>
</dbReference>
<evidence type="ECO:0000256" key="1">
    <source>
        <dbReference type="ARBA" id="ARBA00004370"/>
    </source>
</evidence>
<feature type="signal peptide" evidence="7">
    <location>
        <begin position="1"/>
        <end position="20"/>
    </location>
</feature>
<proteinExistence type="inferred from homology"/>
<evidence type="ECO:0000256" key="6">
    <source>
        <dbReference type="SAM" id="MobiDB-lite"/>
    </source>
</evidence>
<gene>
    <name evidence="9" type="ordered locus">Terro_2061</name>
    <name evidence="10" type="ordered locus">Terro_2428</name>
</gene>
<dbReference type="GO" id="GO:0016020">
    <property type="term" value="C:membrane"/>
    <property type="evidence" value="ECO:0007669"/>
    <property type="project" value="UniProtKB-SubCell"/>
</dbReference>
<dbReference type="Proteomes" id="UP000006056">
    <property type="component" value="Chromosome"/>
</dbReference>
<evidence type="ECO:0000256" key="7">
    <source>
        <dbReference type="SAM" id="SignalP"/>
    </source>
</evidence>
<accession>I3ZHG4</accession>
<dbReference type="KEGG" id="trs:Terro_2428"/>
<comment type="subcellular location">
    <subcellularLocation>
        <location evidence="1">Membrane</location>
    </subcellularLocation>
</comment>
<dbReference type="InterPro" id="IPR004846">
    <property type="entry name" value="T2SS/T3SS_dom"/>
</dbReference>
<dbReference type="AlphaFoldDB" id="I3ZHG4"/>